<dbReference type="Proteomes" id="UP000050901">
    <property type="component" value="Unassembled WGS sequence"/>
</dbReference>
<name>A0A0R1P4Q6_LIMMU</name>
<sequence length="266" mass="31012">MFGMFVTPAMCKGLEREYLTYRFNQHTNYLTEFFRSPLLEPGRTEFIFRPTKATITAYDRARLELNERSRLAQQKAGIPENLQQLAFSQSFSQDFNENDYRYSTVQATRWMEELTGQPIHIWRVSAQLLDHVGTTSLDHALLCFFGTDPMHHDYQMFTAGFAPLYHLAHSMETAFNFSANDLFSTNYHQFDQWVFTLFHALALEMTEQPDQGEAAASDTLFLQPDRHFERWTLQDDFPTRADYWNLHGRVIMAMSLDADLAGEDPD</sequence>
<comment type="caution">
    <text evidence="1">The sequence shown here is derived from an EMBL/GenBank/DDBJ whole genome shotgun (WGS) entry which is preliminary data.</text>
</comment>
<evidence type="ECO:0000313" key="2">
    <source>
        <dbReference type="Proteomes" id="UP000050901"/>
    </source>
</evidence>
<evidence type="ECO:0000313" key="1">
    <source>
        <dbReference type="EMBL" id="KRL27598.1"/>
    </source>
</evidence>
<accession>A0A0R1P4Q6</accession>
<protein>
    <submittedName>
        <fullName evidence="1">Uncharacterized protein</fullName>
    </submittedName>
</protein>
<dbReference type="AlphaFoldDB" id="A0A0R1P4Q6"/>
<dbReference type="EMBL" id="AZEQ01000001">
    <property type="protein sequence ID" value="KRL27598.1"/>
    <property type="molecule type" value="Genomic_DNA"/>
</dbReference>
<gene>
    <name evidence="1" type="ORF">FC47_GL000115</name>
</gene>
<organism evidence="1 2">
    <name type="scientific">Limosilactobacillus mucosae DSM 13345</name>
    <dbReference type="NCBI Taxonomy" id="1423771"/>
    <lineage>
        <taxon>Bacteria</taxon>
        <taxon>Bacillati</taxon>
        <taxon>Bacillota</taxon>
        <taxon>Bacilli</taxon>
        <taxon>Lactobacillales</taxon>
        <taxon>Lactobacillaceae</taxon>
        <taxon>Limosilactobacillus</taxon>
    </lineage>
</organism>
<reference evidence="1 2" key="1">
    <citation type="journal article" date="2015" name="Genome Announc.">
        <title>Expanding the biotechnology potential of lactobacilli through comparative genomics of 213 strains and associated genera.</title>
        <authorList>
            <person name="Sun Z."/>
            <person name="Harris H.M."/>
            <person name="McCann A."/>
            <person name="Guo C."/>
            <person name="Argimon S."/>
            <person name="Zhang W."/>
            <person name="Yang X."/>
            <person name="Jeffery I.B."/>
            <person name="Cooney J.C."/>
            <person name="Kagawa T.F."/>
            <person name="Liu W."/>
            <person name="Song Y."/>
            <person name="Salvetti E."/>
            <person name="Wrobel A."/>
            <person name="Rasinkangas P."/>
            <person name="Parkhill J."/>
            <person name="Rea M.C."/>
            <person name="O'Sullivan O."/>
            <person name="Ritari J."/>
            <person name="Douillard F.P."/>
            <person name="Paul Ross R."/>
            <person name="Yang R."/>
            <person name="Briner A.E."/>
            <person name="Felis G.E."/>
            <person name="de Vos W.M."/>
            <person name="Barrangou R."/>
            <person name="Klaenhammer T.R."/>
            <person name="Caufield P.W."/>
            <person name="Cui Y."/>
            <person name="Zhang H."/>
            <person name="O'Toole P.W."/>
        </authorList>
    </citation>
    <scope>NUCLEOTIDE SEQUENCE [LARGE SCALE GENOMIC DNA]</scope>
    <source>
        <strain evidence="1 2">DSM 13345</strain>
    </source>
</reference>
<proteinExistence type="predicted"/>
<dbReference type="PATRIC" id="fig|1423771.3.peg.114"/>